<dbReference type="Pfam" id="PF13304">
    <property type="entry name" value="AAA_21"/>
    <property type="match status" value="1"/>
</dbReference>
<dbReference type="Gene3D" id="3.40.50.300">
    <property type="entry name" value="P-loop containing nucleotide triphosphate hydrolases"/>
    <property type="match status" value="1"/>
</dbReference>
<dbReference type="SUPFAM" id="SSF52540">
    <property type="entry name" value="P-loop containing nucleoside triphosphate hydrolases"/>
    <property type="match status" value="1"/>
</dbReference>
<dbReference type="Proteomes" id="UP001500936">
    <property type="component" value="Unassembled WGS sequence"/>
</dbReference>
<dbReference type="CDD" id="cd00267">
    <property type="entry name" value="ABC_ATPase"/>
    <property type="match status" value="1"/>
</dbReference>
<gene>
    <name evidence="2" type="ORF">GCM10023187_25670</name>
</gene>
<evidence type="ECO:0000313" key="2">
    <source>
        <dbReference type="EMBL" id="GAA4406334.1"/>
    </source>
</evidence>
<dbReference type="InterPro" id="IPR051396">
    <property type="entry name" value="Bact_Antivir_Def_Nuclease"/>
</dbReference>
<dbReference type="PIRSF" id="PIRSF029347">
    <property type="entry name" value="RecF"/>
    <property type="match status" value="1"/>
</dbReference>
<dbReference type="InterPro" id="IPR027417">
    <property type="entry name" value="P-loop_NTPase"/>
</dbReference>
<evidence type="ECO:0000259" key="1">
    <source>
        <dbReference type="Pfam" id="PF13304"/>
    </source>
</evidence>
<proteinExistence type="predicted"/>
<dbReference type="EMBL" id="BAABHB010000004">
    <property type="protein sequence ID" value="GAA4406334.1"/>
    <property type="molecule type" value="Genomic_DNA"/>
</dbReference>
<sequence>MSGDKGVGRKVNGKKIMLKRVSIQNFKSLKDVTLNLQKVNLLIGPNNSGKSNFLKALEYFDSSDFKAQTIAALEQVSFKHERRNIRYLFDYKPNANNLLEGYSQDLGEILYQLIFELQIVAQNFTTQVSHKAEPFIIGANGDVISLESSLVESFEREFRQVIRTKVFRPDPSKLTKTAKFSADEVELSPNCDNLIAFYFYIDNTFKKYSNKIQNDLSRCIPEIAYFTTPPVKENGQSLLGLQFFDKSDIGYWADEVSEGVLYFLSLLCIINQPNPPKLLLLEEPEKGIHPRRIREIMEFIRRLVVEKDIQVIMTTHSPLLLDEFAESPESVFVFDKDQEGATFVRNLQHDIIEPANQKNRELGVPPVHYTDALGEYWTIGFLGGVPDEAL</sequence>
<dbReference type="PANTHER" id="PTHR43581:SF2">
    <property type="entry name" value="EXCINUCLEASE ATPASE SUBUNIT"/>
    <property type="match status" value="1"/>
</dbReference>
<accession>A0ABP8KHP3</accession>
<name>A0ABP8KHP3_9BACT</name>
<comment type="caution">
    <text evidence="2">The sequence shown here is derived from an EMBL/GenBank/DDBJ whole genome shotgun (WGS) entry which is preliminary data.</text>
</comment>
<feature type="domain" description="ATPase AAA-type core" evidence="1">
    <location>
        <begin position="39"/>
        <end position="322"/>
    </location>
</feature>
<dbReference type="PANTHER" id="PTHR43581">
    <property type="entry name" value="ATP/GTP PHOSPHATASE"/>
    <property type="match status" value="1"/>
</dbReference>
<reference evidence="3" key="1">
    <citation type="journal article" date="2019" name="Int. J. Syst. Evol. Microbiol.">
        <title>The Global Catalogue of Microorganisms (GCM) 10K type strain sequencing project: providing services to taxonomists for standard genome sequencing and annotation.</title>
        <authorList>
            <consortium name="The Broad Institute Genomics Platform"/>
            <consortium name="The Broad Institute Genome Sequencing Center for Infectious Disease"/>
            <person name="Wu L."/>
            <person name="Ma J."/>
        </authorList>
    </citation>
    <scope>NUCLEOTIDE SEQUENCE [LARGE SCALE GENOMIC DNA]</scope>
    <source>
        <strain evidence="3">JCM 17925</strain>
    </source>
</reference>
<protein>
    <recommendedName>
        <fullName evidence="1">ATPase AAA-type core domain-containing protein</fullName>
    </recommendedName>
</protein>
<dbReference type="InterPro" id="IPR014555">
    <property type="entry name" value="RecF-like"/>
</dbReference>
<keyword evidence="3" id="KW-1185">Reference proteome</keyword>
<evidence type="ECO:0000313" key="3">
    <source>
        <dbReference type="Proteomes" id="UP001500936"/>
    </source>
</evidence>
<organism evidence="2 3">
    <name type="scientific">Nibrella viscosa</name>
    <dbReference type="NCBI Taxonomy" id="1084524"/>
    <lineage>
        <taxon>Bacteria</taxon>
        <taxon>Pseudomonadati</taxon>
        <taxon>Bacteroidota</taxon>
        <taxon>Cytophagia</taxon>
        <taxon>Cytophagales</taxon>
        <taxon>Spirosomataceae</taxon>
        <taxon>Nibrella</taxon>
    </lineage>
</organism>
<dbReference type="InterPro" id="IPR003959">
    <property type="entry name" value="ATPase_AAA_core"/>
</dbReference>